<dbReference type="CDD" id="cd00093">
    <property type="entry name" value="HTH_XRE"/>
    <property type="match status" value="1"/>
</dbReference>
<dbReference type="InterPro" id="IPR010982">
    <property type="entry name" value="Lambda_DNA-bd_dom_sf"/>
</dbReference>
<dbReference type="SUPFAM" id="SSF47413">
    <property type="entry name" value="lambda repressor-like DNA-binding domains"/>
    <property type="match status" value="1"/>
</dbReference>
<keyword evidence="3" id="KW-1185">Reference proteome</keyword>
<evidence type="ECO:0000313" key="2">
    <source>
        <dbReference type="EMBL" id="MBO4205006.1"/>
    </source>
</evidence>
<dbReference type="SMART" id="SM00530">
    <property type="entry name" value="HTH_XRE"/>
    <property type="match status" value="1"/>
</dbReference>
<dbReference type="PROSITE" id="PS50943">
    <property type="entry name" value="HTH_CROC1"/>
    <property type="match status" value="1"/>
</dbReference>
<dbReference type="Gene3D" id="1.25.40.10">
    <property type="entry name" value="Tetratricopeptide repeat domain"/>
    <property type="match status" value="1"/>
</dbReference>
<dbReference type="EMBL" id="WVUH01000012">
    <property type="protein sequence ID" value="MBO4205006.1"/>
    <property type="molecule type" value="Genomic_DNA"/>
</dbReference>
<proteinExistence type="predicted"/>
<dbReference type="InterPro" id="IPR001387">
    <property type="entry name" value="Cro/C1-type_HTH"/>
</dbReference>
<protein>
    <submittedName>
        <fullName evidence="2">Helix-turn-helix domain-containing protein</fullName>
    </submittedName>
</protein>
<dbReference type="Pfam" id="PF13432">
    <property type="entry name" value="TPR_16"/>
    <property type="match status" value="1"/>
</dbReference>
<evidence type="ECO:0000313" key="3">
    <source>
        <dbReference type="Proteomes" id="UP000823521"/>
    </source>
</evidence>
<accession>A0ABS3VKF1</accession>
<sequence length="457" mass="49212">MKTGSAASDAGATPTQSFGTRLRLLRLDRGLRQRDLAGDKISVSYISFLESDRRAPTERVIRQLSERLGCRPEELWSPADSPAPESPIPAAVDLRLAWVALMVGRFGEAEKTFERVRIEHDTDSDEVREAELGLAHVAEATGRVNEAVAGFEAYLATVEHGDGPHRLAATMGLSRGLAHLDDTERAIRFSTEALDYIRQIGLDMSDVGVEIRAIIASIHCDRGEHVLARQAIAEALDIAPQIADQHRLADIYWQAGATAVAEGDPGRALELLNRGAQLGDGRDYHRTMGMLRALYGGLLLRQPPTDPALAHEMLTQALIDLRASGSLLETARCRNDLICALLMLGRPAEADETAQRFLADPATPTPERIATLILRATAQSTLGDLDGALVSGEEARTALEDLVPSPQVSRLWSQLAEAMTQAGDTQGAILAYRRAVQGLGVPPGPAMMPGGDGSRPL</sequence>
<gene>
    <name evidence="2" type="ORF">GSF22_03140</name>
</gene>
<reference evidence="2 3" key="1">
    <citation type="submission" date="2019-12" db="EMBL/GenBank/DDBJ databases">
        <title>Whole genome sequencing of endophytic Actinobacterium Micromonospora sp. MPMI6T.</title>
        <authorList>
            <person name="Evv R."/>
            <person name="Podile A.R."/>
        </authorList>
    </citation>
    <scope>NUCLEOTIDE SEQUENCE [LARGE SCALE GENOMIC DNA]</scope>
    <source>
        <strain evidence="2 3">MPMI6</strain>
    </source>
</reference>
<feature type="domain" description="HTH cro/C1-type" evidence="1">
    <location>
        <begin position="22"/>
        <end position="75"/>
    </location>
</feature>
<dbReference type="SUPFAM" id="SSF48452">
    <property type="entry name" value="TPR-like"/>
    <property type="match status" value="2"/>
</dbReference>
<comment type="caution">
    <text evidence="2">The sequence shown here is derived from an EMBL/GenBank/DDBJ whole genome shotgun (WGS) entry which is preliminary data.</text>
</comment>
<dbReference type="InterPro" id="IPR011990">
    <property type="entry name" value="TPR-like_helical_dom_sf"/>
</dbReference>
<dbReference type="RefSeq" id="WP_208811194.1">
    <property type="nucleotide sequence ID" value="NZ_WVUH01000012.1"/>
</dbReference>
<organism evidence="2 3">
    <name type="scientific">Micromonospora echinofusca</name>
    <dbReference type="NCBI Taxonomy" id="47858"/>
    <lineage>
        <taxon>Bacteria</taxon>
        <taxon>Bacillati</taxon>
        <taxon>Actinomycetota</taxon>
        <taxon>Actinomycetes</taxon>
        <taxon>Micromonosporales</taxon>
        <taxon>Micromonosporaceae</taxon>
        <taxon>Micromonospora</taxon>
    </lineage>
</organism>
<dbReference type="Gene3D" id="1.10.260.40">
    <property type="entry name" value="lambda repressor-like DNA-binding domains"/>
    <property type="match status" value="1"/>
</dbReference>
<name>A0ABS3VKF1_MICEH</name>
<dbReference type="Proteomes" id="UP000823521">
    <property type="component" value="Unassembled WGS sequence"/>
</dbReference>
<evidence type="ECO:0000259" key="1">
    <source>
        <dbReference type="PROSITE" id="PS50943"/>
    </source>
</evidence>
<dbReference type="Pfam" id="PF01381">
    <property type="entry name" value="HTH_3"/>
    <property type="match status" value="1"/>
</dbReference>